<name>A0A2M9CSR6_9BACT</name>
<protein>
    <submittedName>
        <fullName evidence="3">Putative DNA-binding transcriptional regulator YafY</fullName>
    </submittedName>
</protein>
<dbReference type="PANTHER" id="PTHR34580:SF9">
    <property type="entry name" value="SLL5097 PROTEIN"/>
    <property type="match status" value="1"/>
</dbReference>
<comment type="caution">
    <text evidence="3">The sequence shown here is derived from an EMBL/GenBank/DDBJ whole genome shotgun (WGS) entry which is preliminary data.</text>
</comment>
<keyword evidence="3" id="KW-0238">DNA-binding</keyword>
<dbReference type="EMBL" id="PGFG01000001">
    <property type="protein sequence ID" value="PJJ74891.1"/>
    <property type="molecule type" value="Genomic_DNA"/>
</dbReference>
<organism evidence="3 4">
    <name type="scientific">Thermoflavifilum aggregans</name>
    <dbReference type="NCBI Taxonomy" id="454188"/>
    <lineage>
        <taxon>Bacteria</taxon>
        <taxon>Pseudomonadati</taxon>
        <taxon>Bacteroidota</taxon>
        <taxon>Chitinophagia</taxon>
        <taxon>Chitinophagales</taxon>
        <taxon>Chitinophagaceae</taxon>
        <taxon>Thermoflavifilum</taxon>
    </lineage>
</organism>
<feature type="domain" description="WCX" evidence="2">
    <location>
        <begin position="255"/>
        <end position="332"/>
    </location>
</feature>
<dbReference type="InterPro" id="IPR051534">
    <property type="entry name" value="CBASS_pafABC_assoc_protein"/>
</dbReference>
<proteinExistence type="predicted"/>
<dbReference type="AlphaFoldDB" id="A0A2M9CSR6"/>
<dbReference type="Proteomes" id="UP000230000">
    <property type="component" value="Unassembled WGS sequence"/>
</dbReference>
<sequence>MPQNKNAMARYKAIDERLRRKDYPSLQSLVDYVSQKLDKRVSVRTIQKDLCDMRYSEELNFHAPIGYDYFKRGYYYTELDYSIDRLPVTEYELEGLEIAINILEHFKEIPLIKQFDEAIHQIANAVKISRERLSKAQGMLHIDLPAKYAGSKWIEPIADAIIKRYWLRIEHKSYQRDDSLEYRLAPYHIREYQHRFYVVGASRRKDQQEQKVRIFGLDRIQHIWPTNIPFDIPEDFEPNRYFANIIGISNPEKDPERIELWFDAQQSKYIINQPIHATQEILEQNDAGCRISLNLVINHELLMLLLSYGAHVKVLEPPHLALQIKEEARKLLGLYA</sequence>
<dbReference type="OrthoDB" id="43316at2"/>
<feature type="domain" description="WYL" evidence="1">
    <location>
        <begin position="154"/>
        <end position="223"/>
    </location>
</feature>
<accession>A0A2M9CSR6</accession>
<evidence type="ECO:0000259" key="2">
    <source>
        <dbReference type="Pfam" id="PF25583"/>
    </source>
</evidence>
<dbReference type="Pfam" id="PF25583">
    <property type="entry name" value="WCX"/>
    <property type="match status" value="1"/>
</dbReference>
<reference evidence="3 4" key="1">
    <citation type="submission" date="2017-11" db="EMBL/GenBank/DDBJ databases">
        <title>Genomic Encyclopedia of Archaeal and Bacterial Type Strains, Phase II (KMG-II): From Individual Species to Whole Genera.</title>
        <authorList>
            <person name="Goeker M."/>
        </authorList>
    </citation>
    <scope>NUCLEOTIDE SEQUENCE [LARGE SCALE GENOMIC DNA]</scope>
    <source>
        <strain evidence="3 4">DSM 27268</strain>
    </source>
</reference>
<dbReference type="RefSeq" id="WP_157853731.1">
    <property type="nucleotide sequence ID" value="NZ_PGFG01000001.1"/>
</dbReference>
<dbReference type="Pfam" id="PF13280">
    <property type="entry name" value="WYL"/>
    <property type="match status" value="1"/>
</dbReference>
<keyword evidence="4" id="KW-1185">Reference proteome</keyword>
<dbReference type="InterPro" id="IPR057727">
    <property type="entry name" value="WCX_dom"/>
</dbReference>
<gene>
    <name evidence="3" type="ORF">BXY57_0456</name>
</gene>
<evidence type="ECO:0000259" key="1">
    <source>
        <dbReference type="Pfam" id="PF13280"/>
    </source>
</evidence>
<dbReference type="GO" id="GO:0003677">
    <property type="term" value="F:DNA binding"/>
    <property type="evidence" value="ECO:0007669"/>
    <property type="project" value="UniProtKB-KW"/>
</dbReference>
<evidence type="ECO:0000313" key="3">
    <source>
        <dbReference type="EMBL" id="PJJ74891.1"/>
    </source>
</evidence>
<dbReference type="PROSITE" id="PS52050">
    <property type="entry name" value="WYL"/>
    <property type="match status" value="1"/>
</dbReference>
<dbReference type="PANTHER" id="PTHR34580">
    <property type="match status" value="1"/>
</dbReference>
<evidence type="ECO:0000313" key="4">
    <source>
        <dbReference type="Proteomes" id="UP000230000"/>
    </source>
</evidence>
<dbReference type="InterPro" id="IPR026881">
    <property type="entry name" value="WYL_dom"/>
</dbReference>